<gene>
    <name evidence="2" type="ORF">BP5553_10703</name>
</gene>
<name>A0A370T8J1_9HELO</name>
<dbReference type="Proteomes" id="UP000254866">
    <property type="component" value="Unassembled WGS sequence"/>
</dbReference>
<organism evidence="2 3">
    <name type="scientific">Venustampulla echinocandica</name>
    <dbReference type="NCBI Taxonomy" id="2656787"/>
    <lineage>
        <taxon>Eukaryota</taxon>
        <taxon>Fungi</taxon>
        <taxon>Dikarya</taxon>
        <taxon>Ascomycota</taxon>
        <taxon>Pezizomycotina</taxon>
        <taxon>Leotiomycetes</taxon>
        <taxon>Helotiales</taxon>
        <taxon>Pleuroascaceae</taxon>
        <taxon>Venustampulla</taxon>
    </lineage>
</organism>
<protein>
    <submittedName>
        <fullName evidence="2">Uncharacterized protein</fullName>
    </submittedName>
</protein>
<dbReference type="RefSeq" id="XP_031864520.1">
    <property type="nucleotide sequence ID" value="XM_032019326.1"/>
</dbReference>
<dbReference type="GeneID" id="43603552"/>
<feature type="region of interest" description="Disordered" evidence="1">
    <location>
        <begin position="16"/>
        <end position="51"/>
    </location>
</feature>
<accession>A0A370T8J1</accession>
<proteinExistence type="predicted"/>
<comment type="caution">
    <text evidence="2">The sequence shown here is derived from an EMBL/GenBank/DDBJ whole genome shotgun (WGS) entry which is preliminary data.</text>
</comment>
<evidence type="ECO:0000313" key="3">
    <source>
        <dbReference type="Proteomes" id="UP000254866"/>
    </source>
</evidence>
<reference evidence="2 3" key="1">
    <citation type="journal article" date="2018" name="IMA Fungus">
        <title>IMA Genome-F 9: Draft genome sequence of Annulohypoxylon stygium, Aspergillus mulundensis, Berkeleyomyces basicola (syn. Thielaviopsis basicola), Ceratocystis smalleyi, two Cercospora beticola strains, Coleophoma cylindrospora, Fusarium fracticaudum, Phialophora cf. hyalina, and Morchella septimelata.</title>
        <authorList>
            <person name="Wingfield B.D."/>
            <person name="Bills G.F."/>
            <person name="Dong Y."/>
            <person name="Huang W."/>
            <person name="Nel W.J."/>
            <person name="Swalarsk-Parry B.S."/>
            <person name="Vaghefi N."/>
            <person name="Wilken P.M."/>
            <person name="An Z."/>
            <person name="de Beer Z.W."/>
            <person name="De Vos L."/>
            <person name="Chen L."/>
            <person name="Duong T.A."/>
            <person name="Gao Y."/>
            <person name="Hammerbacher A."/>
            <person name="Kikkert J.R."/>
            <person name="Li Y."/>
            <person name="Li H."/>
            <person name="Li K."/>
            <person name="Li Q."/>
            <person name="Liu X."/>
            <person name="Ma X."/>
            <person name="Naidoo K."/>
            <person name="Pethybridge S.J."/>
            <person name="Sun J."/>
            <person name="Steenkamp E.T."/>
            <person name="van der Nest M.A."/>
            <person name="van Wyk S."/>
            <person name="Wingfield M.J."/>
            <person name="Xiong C."/>
            <person name="Yue Q."/>
            <person name="Zhang X."/>
        </authorList>
    </citation>
    <scope>NUCLEOTIDE SEQUENCE [LARGE SCALE GENOMIC DNA]</scope>
    <source>
        <strain evidence="2 3">BP 5553</strain>
    </source>
</reference>
<evidence type="ECO:0000256" key="1">
    <source>
        <dbReference type="SAM" id="MobiDB-lite"/>
    </source>
</evidence>
<dbReference type="AlphaFoldDB" id="A0A370T8J1"/>
<keyword evidence="3" id="KW-1185">Reference proteome</keyword>
<sequence>MLPSIEFDRAIAHTASSTATPDGHFSPPGHLPVWSIEDARGPTSGGDTTPSRCCRVRVLVPAALLRKSSGIRLLQAFGSIEDSRRIDKSTSRITTMGVVQPEHRHLPWSSYSADKFGSVDGGELG</sequence>
<evidence type="ECO:0000313" key="2">
    <source>
        <dbReference type="EMBL" id="RDL29640.1"/>
    </source>
</evidence>
<dbReference type="EMBL" id="NPIC01000020">
    <property type="protein sequence ID" value="RDL29640.1"/>
    <property type="molecule type" value="Genomic_DNA"/>
</dbReference>